<name>A0AAW2WDW8_9LAMI</name>
<proteinExistence type="predicted"/>
<organism evidence="1">
    <name type="scientific">Sesamum latifolium</name>
    <dbReference type="NCBI Taxonomy" id="2727402"/>
    <lineage>
        <taxon>Eukaryota</taxon>
        <taxon>Viridiplantae</taxon>
        <taxon>Streptophyta</taxon>
        <taxon>Embryophyta</taxon>
        <taxon>Tracheophyta</taxon>
        <taxon>Spermatophyta</taxon>
        <taxon>Magnoliopsida</taxon>
        <taxon>eudicotyledons</taxon>
        <taxon>Gunneridae</taxon>
        <taxon>Pentapetalae</taxon>
        <taxon>asterids</taxon>
        <taxon>lamiids</taxon>
        <taxon>Lamiales</taxon>
        <taxon>Pedaliaceae</taxon>
        <taxon>Sesamum</taxon>
    </lineage>
</organism>
<dbReference type="AlphaFoldDB" id="A0AAW2WDW8"/>
<reference evidence="1" key="2">
    <citation type="journal article" date="2024" name="Plant">
        <title>Genomic evolution and insights into agronomic trait innovations of Sesamum species.</title>
        <authorList>
            <person name="Miao H."/>
            <person name="Wang L."/>
            <person name="Qu L."/>
            <person name="Liu H."/>
            <person name="Sun Y."/>
            <person name="Le M."/>
            <person name="Wang Q."/>
            <person name="Wei S."/>
            <person name="Zheng Y."/>
            <person name="Lin W."/>
            <person name="Duan Y."/>
            <person name="Cao H."/>
            <person name="Xiong S."/>
            <person name="Wang X."/>
            <person name="Wei L."/>
            <person name="Li C."/>
            <person name="Ma Q."/>
            <person name="Ju M."/>
            <person name="Zhao R."/>
            <person name="Li G."/>
            <person name="Mu C."/>
            <person name="Tian Q."/>
            <person name="Mei H."/>
            <person name="Zhang T."/>
            <person name="Gao T."/>
            <person name="Zhang H."/>
        </authorList>
    </citation>
    <scope>NUCLEOTIDE SEQUENCE</scope>
    <source>
        <strain evidence="1">KEN1</strain>
    </source>
</reference>
<reference evidence="1" key="1">
    <citation type="submission" date="2020-06" db="EMBL/GenBank/DDBJ databases">
        <authorList>
            <person name="Li T."/>
            <person name="Hu X."/>
            <person name="Zhang T."/>
            <person name="Song X."/>
            <person name="Zhang H."/>
            <person name="Dai N."/>
            <person name="Sheng W."/>
            <person name="Hou X."/>
            <person name="Wei L."/>
        </authorList>
    </citation>
    <scope>NUCLEOTIDE SEQUENCE</scope>
    <source>
        <strain evidence="1">KEN1</strain>
        <tissue evidence="1">Leaf</tissue>
    </source>
</reference>
<protein>
    <submittedName>
        <fullName evidence="1">Mitochondrial protein</fullName>
    </submittedName>
</protein>
<evidence type="ECO:0000313" key="1">
    <source>
        <dbReference type="EMBL" id="KAL0439461.1"/>
    </source>
</evidence>
<gene>
    <name evidence="1" type="ORF">Slati_2429100</name>
</gene>
<sequence>MNTFATKDLGQPRYFLDIEIAHIKHGIFMSQKKYAYDLLQEAGLLGTKPVDTPLDFSSNLWKDDSDYLEDKTNTDDL</sequence>
<accession>A0AAW2WDW8</accession>
<comment type="caution">
    <text evidence="1">The sequence shown here is derived from an EMBL/GenBank/DDBJ whole genome shotgun (WGS) entry which is preliminary data.</text>
</comment>
<dbReference type="EMBL" id="JACGWN010000008">
    <property type="protein sequence ID" value="KAL0439461.1"/>
    <property type="molecule type" value="Genomic_DNA"/>
</dbReference>